<dbReference type="Gene3D" id="3.30.420.210">
    <property type="entry name" value="SEP domain"/>
    <property type="match status" value="1"/>
</dbReference>
<evidence type="ECO:0000256" key="12">
    <source>
        <dbReference type="ARBA" id="ARBA00040562"/>
    </source>
</evidence>
<keyword evidence="8" id="KW-0333">Golgi apparatus</keyword>
<keyword evidence="7" id="KW-0256">Endoplasmic reticulum</keyword>
<dbReference type="InterPro" id="IPR029071">
    <property type="entry name" value="Ubiquitin-like_domsf"/>
</dbReference>
<dbReference type="InterPro" id="IPR012989">
    <property type="entry name" value="SEP_domain"/>
</dbReference>
<dbReference type="InterPro" id="IPR001012">
    <property type="entry name" value="UBX_dom"/>
</dbReference>
<proteinExistence type="inferred from homology"/>
<evidence type="ECO:0000256" key="15">
    <source>
        <dbReference type="SAM" id="MobiDB-lite"/>
    </source>
</evidence>
<dbReference type="FunFam" id="3.30.420.210:FF:000001">
    <property type="entry name" value="NSFL1 (P97) cofactor (P47)"/>
    <property type="match status" value="1"/>
</dbReference>
<dbReference type="AlphaFoldDB" id="A0A8C5PAT3"/>
<keyword evidence="6" id="KW-0963">Cytoplasm</keyword>
<name>A0A8C5PAT3_9ANUR</name>
<keyword evidence="9" id="KW-0206">Cytoskeleton</keyword>
<evidence type="ECO:0000256" key="13">
    <source>
        <dbReference type="ARBA" id="ARBA00041414"/>
    </source>
</evidence>
<feature type="domain" description="UBX" evidence="16">
    <location>
        <begin position="262"/>
        <end position="339"/>
    </location>
</feature>
<evidence type="ECO:0000256" key="7">
    <source>
        <dbReference type="ARBA" id="ARBA00022824"/>
    </source>
</evidence>
<accession>A0A8C5PAT3</accession>
<sequence>MEEEESESRPLEDGVEGGQCPTWQREEEERRQQPMQRPSVLDIQMALARLCEDGFEDRSSESEMPVSLSEINQESPHERSFEDDTRAHSAGKIVNDLFKEAKEHGAISVEEANKEFFKSKSFKGGAYKLGDSAKKQSEYIQDDEVFERRQDVQVLLKLWSNGFSLDDGELRSYTDPINAQFLESVKRGEIPVELRRMVHGCQIDLGMEDHQDQEYVKPRLKFKAFSGEGQKLGSLTPEIISTPSSPEEENKRFINTDVELDVHVPTTKIQIRLSDGSRLVQRFNLTHRIMDIRKFIIQSRSDFAHIDFTLVTTFPNTELTDENQTLEEAEILNTVILQRLK</sequence>
<dbReference type="GO" id="GO:0005634">
    <property type="term" value="C:nucleus"/>
    <property type="evidence" value="ECO:0007669"/>
    <property type="project" value="UniProtKB-SubCell"/>
</dbReference>
<gene>
    <name evidence="18" type="primary">UBXN2B</name>
</gene>
<dbReference type="PANTHER" id="PTHR23333">
    <property type="entry name" value="UBX DOMAIN CONTAINING PROTEIN"/>
    <property type="match status" value="1"/>
</dbReference>
<dbReference type="InterPro" id="IPR036241">
    <property type="entry name" value="NSFL1C_SEP_dom_sf"/>
</dbReference>
<dbReference type="SMART" id="SM00166">
    <property type="entry name" value="UBX"/>
    <property type="match status" value="1"/>
</dbReference>
<dbReference type="Pfam" id="PF08059">
    <property type="entry name" value="SEP"/>
    <property type="match status" value="1"/>
</dbReference>
<dbReference type="Ensembl" id="ENSLLET00000011014.1">
    <property type="protein sequence ID" value="ENSLLEP00000010603.1"/>
    <property type="gene ID" value="ENSLLEG00000006763.1"/>
</dbReference>
<dbReference type="GO" id="GO:0005813">
    <property type="term" value="C:centrosome"/>
    <property type="evidence" value="ECO:0007669"/>
    <property type="project" value="UniProtKB-SubCell"/>
</dbReference>
<feature type="region of interest" description="Disordered" evidence="15">
    <location>
        <begin position="53"/>
        <end position="85"/>
    </location>
</feature>
<evidence type="ECO:0000256" key="14">
    <source>
        <dbReference type="ARBA" id="ARBA00042371"/>
    </source>
</evidence>
<feature type="domain" description="SEP" evidence="17">
    <location>
        <begin position="151"/>
        <end position="216"/>
    </location>
</feature>
<reference evidence="18" key="1">
    <citation type="submission" date="2025-08" db="UniProtKB">
        <authorList>
            <consortium name="Ensembl"/>
        </authorList>
    </citation>
    <scope>IDENTIFICATION</scope>
</reference>
<dbReference type="PANTHER" id="PTHR23333:SF14">
    <property type="entry name" value="UBX DOMAIN-CONTAINING PROTEIN 2B"/>
    <property type="match status" value="1"/>
</dbReference>
<comment type="subcellular location">
    <subcellularLocation>
        <location evidence="3">Cytoplasm</location>
        <location evidence="3">Cytoskeleton</location>
        <location evidence="3">Microtubule organizing center</location>
        <location evidence="3">Centrosome</location>
    </subcellularLocation>
    <subcellularLocation>
        <location evidence="4">Cytoplasm</location>
        <location evidence="4">Cytosol</location>
    </subcellularLocation>
    <subcellularLocation>
        <location evidence="2">Endoplasmic reticulum</location>
    </subcellularLocation>
    <subcellularLocation>
        <location evidence="5">Golgi apparatus</location>
    </subcellularLocation>
    <subcellularLocation>
        <location evidence="1">Nucleus</location>
    </subcellularLocation>
</comment>
<feature type="compositionally biased region" description="Basic and acidic residues" evidence="15">
    <location>
        <begin position="75"/>
        <end position="85"/>
    </location>
</feature>
<dbReference type="PROSITE" id="PS50033">
    <property type="entry name" value="UBX"/>
    <property type="match status" value="1"/>
</dbReference>
<evidence type="ECO:0000256" key="8">
    <source>
        <dbReference type="ARBA" id="ARBA00023034"/>
    </source>
</evidence>
<dbReference type="GO" id="GO:0031468">
    <property type="term" value="P:nuclear membrane reassembly"/>
    <property type="evidence" value="ECO:0007669"/>
    <property type="project" value="TreeGrafter"/>
</dbReference>
<dbReference type="Gene3D" id="3.10.20.90">
    <property type="entry name" value="Phosphatidylinositol 3-kinase Catalytic Subunit, Chain A, domain 1"/>
    <property type="match status" value="1"/>
</dbReference>
<keyword evidence="19" id="KW-1185">Reference proteome</keyword>
<dbReference type="Pfam" id="PF00789">
    <property type="entry name" value="UBX"/>
    <property type="match status" value="1"/>
</dbReference>
<evidence type="ECO:0000313" key="18">
    <source>
        <dbReference type="Ensembl" id="ENSLLEP00000010603.1"/>
    </source>
</evidence>
<dbReference type="GO" id="GO:0043130">
    <property type="term" value="F:ubiquitin binding"/>
    <property type="evidence" value="ECO:0007669"/>
    <property type="project" value="TreeGrafter"/>
</dbReference>
<evidence type="ECO:0000256" key="1">
    <source>
        <dbReference type="ARBA" id="ARBA00004123"/>
    </source>
</evidence>
<evidence type="ECO:0000256" key="9">
    <source>
        <dbReference type="ARBA" id="ARBA00023212"/>
    </source>
</evidence>
<dbReference type="GO" id="GO:0005783">
    <property type="term" value="C:endoplasmic reticulum"/>
    <property type="evidence" value="ECO:0007669"/>
    <property type="project" value="UniProtKB-SubCell"/>
</dbReference>
<dbReference type="GO" id="GO:0005794">
    <property type="term" value="C:Golgi apparatus"/>
    <property type="evidence" value="ECO:0007669"/>
    <property type="project" value="UniProtKB-SubCell"/>
</dbReference>
<feature type="region of interest" description="Disordered" evidence="15">
    <location>
        <begin position="1"/>
        <end position="39"/>
    </location>
</feature>
<keyword evidence="10" id="KW-0539">Nucleus</keyword>
<dbReference type="GO" id="GO:0005829">
    <property type="term" value="C:cytosol"/>
    <property type="evidence" value="ECO:0007669"/>
    <property type="project" value="UniProtKB-SubCell"/>
</dbReference>
<evidence type="ECO:0000256" key="4">
    <source>
        <dbReference type="ARBA" id="ARBA00004514"/>
    </source>
</evidence>
<protein>
    <recommendedName>
        <fullName evidence="12">UBX domain-containing protein 2B</fullName>
    </recommendedName>
    <alternativeName>
        <fullName evidence="14">NSFL1 cofactor p37</fullName>
    </alternativeName>
    <alternativeName>
        <fullName evidence="13">p97 cofactor p37</fullName>
    </alternativeName>
</protein>
<evidence type="ECO:0000256" key="11">
    <source>
        <dbReference type="ARBA" id="ARBA00038241"/>
    </source>
</evidence>
<evidence type="ECO:0000259" key="16">
    <source>
        <dbReference type="PROSITE" id="PS50033"/>
    </source>
</evidence>
<comment type="similarity">
    <text evidence="11">Belongs to the NSFL1C family.</text>
</comment>
<dbReference type="GO" id="GO:0000045">
    <property type="term" value="P:autophagosome assembly"/>
    <property type="evidence" value="ECO:0007669"/>
    <property type="project" value="TreeGrafter"/>
</dbReference>
<dbReference type="GeneTree" id="ENSGT00520000055567"/>
<dbReference type="GO" id="GO:0043161">
    <property type="term" value="P:proteasome-mediated ubiquitin-dependent protein catabolic process"/>
    <property type="evidence" value="ECO:0007669"/>
    <property type="project" value="TreeGrafter"/>
</dbReference>
<evidence type="ECO:0000259" key="17">
    <source>
        <dbReference type="PROSITE" id="PS51399"/>
    </source>
</evidence>
<dbReference type="Proteomes" id="UP000694569">
    <property type="component" value="Unplaced"/>
</dbReference>
<dbReference type="GO" id="GO:0007030">
    <property type="term" value="P:Golgi organization"/>
    <property type="evidence" value="ECO:0007669"/>
    <property type="project" value="TreeGrafter"/>
</dbReference>
<dbReference type="SUPFAM" id="SSF54236">
    <property type="entry name" value="Ubiquitin-like"/>
    <property type="match status" value="1"/>
</dbReference>
<evidence type="ECO:0000256" key="2">
    <source>
        <dbReference type="ARBA" id="ARBA00004240"/>
    </source>
</evidence>
<organism evidence="18 19">
    <name type="scientific">Leptobrachium leishanense</name>
    <name type="common">Leishan spiny toad</name>
    <dbReference type="NCBI Taxonomy" id="445787"/>
    <lineage>
        <taxon>Eukaryota</taxon>
        <taxon>Metazoa</taxon>
        <taxon>Chordata</taxon>
        <taxon>Craniata</taxon>
        <taxon>Vertebrata</taxon>
        <taxon>Euteleostomi</taxon>
        <taxon>Amphibia</taxon>
        <taxon>Batrachia</taxon>
        <taxon>Anura</taxon>
        <taxon>Pelobatoidea</taxon>
        <taxon>Megophryidae</taxon>
        <taxon>Leptobrachium</taxon>
    </lineage>
</organism>
<dbReference type="SUPFAM" id="SSF102848">
    <property type="entry name" value="NSFL1 (p97 ATPase) cofactor p47, SEP domain"/>
    <property type="match status" value="1"/>
</dbReference>
<evidence type="ECO:0000256" key="5">
    <source>
        <dbReference type="ARBA" id="ARBA00004555"/>
    </source>
</evidence>
<dbReference type="OrthoDB" id="25887at2759"/>
<dbReference type="SMART" id="SM00553">
    <property type="entry name" value="SEP"/>
    <property type="match status" value="1"/>
</dbReference>
<dbReference type="PROSITE" id="PS51399">
    <property type="entry name" value="SEP"/>
    <property type="match status" value="1"/>
</dbReference>
<evidence type="ECO:0000256" key="3">
    <source>
        <dbReference type="ARBA" id="ARBA00004300"/>
    </source>
</evidence>
<dbReference type="GO" id="GO:0061025">
    <property type="term" value="P:membrane fusion"/>
    <property type="evidence" value="ECO:0007669"/>
    <property type="project" value="TreeGrafter"/>
</dbReference>
<evidence type="ECO:0000256" key="10">
    <source>
        <dbReference type="ARBA" id="ARBA00023242"/>
    </source>
</evidence>
<evidence type="ECO:0000313" key="19">
    <source>
        <dbReference type="Proteomes" id="UP000694569"/>
    </source>
</evidence>
<reference evidence="18" key="2">
    <citation type="submission" date="2025-09" db="UniProtKB">
        <authorList>
            <consortium name="Ensembl"/>
        </authorList>
    </citation>
    <scope>IDENTIFICATION</scope>
</reference>
<evidence type="ECO:0000256" key="6">
    <source>
        <dbReference type="ARBA" id="ARBA00022490"/>
    </source>
</evidence>